<keyword evidence="3" id="KW-1185">Reference proteome</keyword>
<name>A0AAD8V302_9PEZI</name>
<feature type="transmembrane region" description="Helical" evidence="1">
    <location>
        <begin position="26"/>
        <end position="47"/>
    </location>
</feature>
<accession>A0AAD8V302</accession>
<keyword evidence="1" id="KW-1133">Transmembrane helix</keyword>
<dbReference type="Proteomes" id="UP001230504">
    <property type="component" value="Unassembled WGS sequence"/>
</dbReference>
<dbReference type="EMBL" id="JAHLJV010000032">
    <property type="protein sequence ID" value="KAK1590355.1"/>
    <property type="molecule type" value="Genomic_DNA"/>
</dbReference>
<reference evidence="2" key="1">
    <citation type="submission" date="2021-06" db="EMBL/GenBank/DDBJ databases">
        <title>Comparative genomics, transcriptomics and evolutionary studies reveal genomic signatures of adaptation to plant cell wall in hemibiotrophic fungi.</title>
        <authorList>
            <consortium name="DOE Joint Genome Institute"/>
            <person name="Baroncelli R."/>
            <person name="Diaz J.F."/>
            <person name="Benocci T."/>
            <person name="Peng M."/>
            <person name="Battaglia E."/>
            <person name="Haridas S."/>
            <person name="Andreopoulos W."/>
            <person name="Labutti K."/>
            <person name="Pangilinan J."/>
            <person name="Floch G.L."/>
            <person name="Makela M.R."/>
            <person name="Henrissat B."/>
            <person name="Grigoriev I.V."/>
            <person name="Crouch J.A."/>
            <person name="De Vries R.P."/>
            <person name="Sukno S.A."/>
            <person name="Thon M.R."/>
        </authorList>
    </citation>
    <scope>NUCLEOTIDE SEQUENCE</scope>
    <source>
        <strain evidence="2">CBS 125086</strain>
    </source>
</reference>
<comment type="caution">
    <text evidence="2">The sequence shown here is derived from an EMBL/GenBank/DDBJ whole genome shotgun (WGS) entry which is preliminary data.</text>
</comment>
<organism evidence="2 3">
    <name type="scientific">Colletotrichum navitas</name>
    <dbReference type="NCBI Taxonomy" id="681940"/>
    <lineage>
        <taxon>Eukaryota</taxon>
        <taxon>Fungi</taxon>
        <taxon>Dikarya</taxon>
        <taxon>Ascomycota</taxon>
        <taxon>Pezizomycotina</taxon>
        <taxon>Sordariomycetes</taxon>
        <taxon>Hypocreomycetidae</taxon>
        <taxon>Glomerellales</taxon>
        <taxon>Glomerellaceae</taxon>
        <taxon>Colletotrichum</taxon>
        <taxon>Colletotrichum graminicola species complex</taxon>
    </lineage>
</organism>
<evidence type="ECO:0000256" key="1">
    <source>
        <dbReference type="SAM" id="Phobius"/>
    </source>
</evidence>
<evidence type="ECO:0000313" key="3">
    <source>
        <dbReference type="Proteomes" id="UP001230504"/>
    </source>
</evidence>
<dbReference type="RefSeq" id="XP_060413849.1">
    <property type="nucleotide sequence ID" value="XM_060563729.1"/>
</dbReference>
<proteinExistence type="predicted"/>
<gene>
    <name evidence="2" type="ORF">LY79DRAFT_670046</name>
</gene>
<keyword evidence="1" id="KW-0812">Transmembrane</keyword>
<dbReference type="GeneID" id="85447969"/>
<evidence type="ECO:0000313" key="2">
    <source>
        <dbReference type="EMBL" id="KAK1590355.1"/>
    </source>
</evidence>
<dbReference type="AlphaFoldDB" id="A0AAD8V302"/>
<protein>
    <submittedName>
        <fullName evidence="2">Uncharacterized protein</fullName>
    </submittedName>
</protein>
<sequence>MSIFLETAKKTTQGFGDSLLPSLDDLAFMLLVGLYSCLIFLLFIHIADLCLERNRGPDGLIAQQRRIRRAEQRRLRVAEPLPIYVEEDPMEWGRLHPDVGAQSSPPAYYTIVIERPPSNEERMRVGSRTNGDTAVLPPPYVEQEVQTFEANMPDDVVYMV</sequence>
<keyword evidence="1" id="KW-0472">Membrane</keyword>